<feature type="domain" description="Glycosyl hydrolase family 30 beta sandwich" evidence="3">
    <location>
        <begin position="437"/>
        <end position="522"/>
    </location>
</feature>
<dbReference type="Gene3D" id="2.60.40.1180">
    <property type="entry name" value="Golgi alpha-mannosidase II"/>
    <property type="match status" value="1"/>
</dbReference>
<evidence type="ECO:0000313" key="4">
    <source>
        <dbReference type="EMBL" id="AVR45592.1"/>
    </source>
</evidence>
<dbReference type="AlphaFoldDB" id="A0A2R3Z5V2"/>
<evidence type="ECO:0000259" key="3">
    <source>
        <dbReference type="Pfam" id="PF17189"/>
    </source>
</evidence>
<dbReference type="PANTHER" id="PTHR42767:SF1">
    <property type="entry name" value="ENDO-BETA-1,6-GALACTANASE-LIKE DOMAIN-CONTAINING PROTEIN"/>
    <property type="match status" value="1"/>
</dbReference>
<dbReference type="OrthoDB" id="9806701at2"/>
<keyword evidence="4" id="KW-0624">Polysaccharide degradation</keyword>
<dbReference type="GO" id="GO:0045493">
    <property type="term" value="P:xylan catabolic process"/>
    <property type="evidence" value="ECO:0007669"/>
    <property type="project" value="UniProtKB-KW"/>
</dbReference>
<dbReference type="SUPFAM" id="SSF51445">
    <property type="entry name" value="(Trans)glycosidases"/>
    <property type="match status" value="1"/>
</dbReference>
<feature type="domain" description="Endo-beta-1,6-galactanase-like" evidence="2">
    <location>
        <begin position="48"/>
        <end position="408"/>
    </location>
</feature>
<proteinExistence type="predicted"/>
<dbReference type="InterPro" id="IPR017853">
    <property type="entry name" value="GH"/>
</dbReference>
<dbReference type="PROSITE" id="PS51257">
    <property type="entry name" value="PROKAR_LIPOPROTEIN"/>
    <property type="match status" value="1"/>
</dbReference>
<gene>
    <name evidence="4" type="ORF">C7S20_10120</name>
</gene>
<keyword evidence="4" id="KW-0119">Carbohydrate metabolism</keyword>
<dbReference type="InterPro" id="IPR013780">
    <property type="entry name" value="Glyco_hydro_b"/>
</dbReference>
<dbReference type="KEGG" id="grs:C7S20_10120"/>
<dbReference type="InterPro" id="IPR033452">
    <property type="entry name" value="GH30_C"/>
</dbReference>
<dbReference type="RefSeq" id="WP_107012369.1">
    <property type="nucleotide sequence ID" value="NZ_CP028136.1"/>
</dbReference>
<dbReference type="InterPro" id="IPR039514">
    <property type="entry name" value="6GAL-like"/>
</dbReference>
<keyword evidence="4" id="KW-0326">Glycosidase</keyword>
<keyword evidence="4" id="KW-0378">Hydrolase</keyword>
<organism evidence="4 5">
    <name type="scientific">Christiangramia fulva</name>
    <dbReference type="NCBI Taxonomy" id="2126553"/>
    <lineage>
        <taxon>Bacteria</taxon>
        <taxon>Pseudomonadati</taxon>
        <taxon>Bacteroidota</taxon>
        <taxon>Flavobacteriia</taxon>
        <taxon>Flavobacteriales</taxon>
        <taxon>Flavobacteriaceae</taxon>
        <taxon>Christiangramia</taxon>
    </lineage>
</organism>
<dbReference type="Pfam" id="PF14587">
    <property type="entry name" value="Glyco_hydr_30_2"/>
    <property type="match status" value="1"/>
</dbReference>
<dbReference type="SUPFAM" id="SSF51011">
    <property type="entry name" value="Glycosyl hydrolase domain"/>
    <property type="match status" value="1"/>
</dbReference>
<name>A0A2R3Z5V2_9FLAO</name>
<feature type="chain" id="PRO_5015349131" evidence="1">
    <location>
        <begin position="29"/>
        <end position="525"/>
    </location>
</feature>
<evidence type="ECO:0000256" key="1">
    <source>
        <dbReference type="SAM" id="SignalP"/>
    </source>
</evidence>
<reference evidence="5" key="1">
    <citation type="submission" date="2018-03" db="EMBL/GenBank/DDBJ databases">
        <title>Gramella fulva sp. nov., isolated from a dry surface of tidal flat.</title>
        <authorList>
            <person name="Hwang S.H."/>
            <person name="Hwang W.M."/>
            <person name="Kang K."/>
            <person name="Ahn T.-Y."/>
        </authorList>
    </citation>
    <scope>NUCLEOTIDE SEQUENCE [LARGE SCALE GENOMIC DNA]</scope>
    <source>
        <strain evidence="5">SH35</strain>
    </source>
</reference>
<evidence type="ECO:0000259" key="2">
    <source>
        <dbReference type="Pfam" id="PF14587"/>
    </source>
</evidence>
<keyword evidence="5" id="KW-1185">Reference proteome</keyword>
<dbReference type="Pfam" id="PF17189">
    <property type="entry name" value="Glyco_hydro_30C"/>
    <property type="match status" value="1"/>
</dbReference>
<sequence length="525" mass="58702">MIKIKALQPFKLCIIILLGCFSAASCQSNDESNIEVPFDNASGEKIINLKIQENNIFQTIENFGASDAWSAQFVGKWPEEKKNIIADLLFSKEIDQEGNPIGIGLSLWRFNLGAGSASQGAASGISDPWRRGESFIVPETGKYDWDKMQGQVWFANAAKSRGVEKLLLFTNSPPVTITRNGKAFTSDSNQSNLSPEHYDEFADYLADVVEGLSKKGLHVDYISPVNEPQWDWTGGQEGTPFWNNEITRIVKALNSELINRNLTPKIDISEAGQINYLFEQGNKPGRSEQIMDFFEPSSENYVGNLEKIGHSISGHSYFTTSPYPSMISVRKMLKSEMESVPDLNYWMSEYCILGDNNGEIQGNGRDLGINPALYLARVIHTDLTVAEASAWHWWTAISAYDYKDGLVYVDKNIENGNYYDSKMLWALGNFSRFIRPGSQRIQISSPDSSNKDFLFSAYKNPETGEKIIVIVNSKFDEIPVKLQDTSASSLEAYVTSSSKDLEKTDLNSQDIINIPSRSIVTLLLK</sequence>
<protein>
    <submittedName>
        <fullName evidence="4">Xylanase</fullName>
    </submittedName>
</protein>
<dbReference type="GO" id="GO:0004553">
    <property type="term" value="F:hydrolase activity, hydrolyzing O-glycosyl compounds"/>
    <property type="evidence" value="ECO:0007669"/>
    <property type="project" value="InterPro"/>
</dbReference>
<evidence type="ECO:0000313" key="5">
    <source>
        <dbReference type="Proteomes" id="UP000241507"/>
    </source>
</evidence>
<keyword evidence="1" id="KW-0732">Signal</keyword>
<keyword evidence="4" id="KW-0858">Xylan degradation</keyword>
<accession>A0A2R3Z5V2</accession>
<dbReference type="Proteomes" id="UP000241507">
    <property type="component" value="Chromosome"/>
</dbReference>
<dbReference type="Gene3D" id="3.20.20.80">
    <property type="entry name" value="Glycosidases"/>
    <property type="match status" value="1"/>
</dbReference>
<feature type="signal peptide" evidence="1">
    <location>
        <begin position="1"/>
        <end position="28"/>
    </location>
</feature>
<dbReference type="EMBL" id="CP028136">
    <property type="protein sequence ID" value="AVR45592.1"/>
    <property type="molecule type" value="Genomic_DNA"/>
</dbReference>
<dbReference type="PANTHER" id="PTHR42767">
    <property type="entry name" value="ENDO-BETA-1,6-GALACTANASE"/>
    <property type="match status" value="1"/>
</dbReference>
<dbReference type="InterPro" id="IPR039743">
    <property type="entry name" value="6GAL/EXGAL"/>
</dbReference>